<dbReference type="HAMAP" id="MF_00687">
    <property type="entry name" value="KduI"/>
    <property type="match status" value="1"/>
</dbReference>
<dbReference type="InterPro" id="IPR011051">
    <property type="entry name" value="RmlC_Cupin_sf"/>
</dbReference>
<dbReference type="EMBL" id="JAQQAL010000006">
    <property type="protein sequence ID" value="MDC7225398.1"/>
    <property type="molecule type" value="Genomic_DNA"/>
</dbReference>
<dbReference type="Pfam" id="PF04962">
    <property type="entry name" value="KduI"/>
    <property type="match status" value="1"/>
</dbReference>
<comment type="function">
    <text evidence="6">Catalyzes the isomerization of 5-dehydro-4-deoxy-D-glucuronate to 3-deoxy-D-glycero-2,5-hexodiulosonate.</text>
</comment>
<keyword evidence="3 6" id="KW-0479">Metal-binding</keyword>
<dbReference type="PIRSF" id="PIRSF006625">
    <property type="entry name" value="KduI"/>
    <property type="match status" value="1"/>
</dbReference>
<reference evidence="7 8" key="1">
    <citation type="submission" date="2022-12" db="EMBL/GenBank/DDBJ databases">
        <title>Metagenome assembled genome from gulf of manar.</title>
        <authorList>
            <person name="Kohli P."/>
            <person name="Pk S."/>
            <person name="Venkata Ramana C."/>
            <person name="Sasikala C."/>
        </authorList>
    </citation>
    <scope>NUCLEOTIDE SEQUENCE [LARGE SCALE GENOMIC DNA]</scope>
    <source>
        <strain evidence="7">JB008</strain>
    </source>
</reference>
<evidence type="ECO:0000256" key="4">
    <source>
        <dbReference type="ARBA" id="ARBA00022833"/>
    </source>
</evidence>
<comment type="catalytic activity">
    <reaction evidence="1 6">
        <text>5-dehydro-4-deoxy-D-glucuronate = 3-deoxy-D-glycero-2,5-hexodiulosonate</text>
        <dbReference type="Rhea" id="RHEA:23896"/>
        <dbReference type="ChEBI" id="CHEBI:17117"/>
        <dbReference type="ChEBI" id="CHEBI:29071"/>
        <dbReference type="EC" id="5.3.1.17"/>
    </reaction>
</comment>
<evidence type="ECO:0000256" key="6">
    <source>
        <dbReference type="HAMAP-Rule" id="MF_00687"/>
    </source>
</evidence>
<dbReference type="NCBIfam" id="NF002091">
    <property type="entry name" value="PRK00924.1"/>
    <property type="match status" value="1"/>
</dbReference>
<evidence type="ECO:0000256" key="5">
    <source>
        <dbReference type="ARBA" id="ARBA00023235"/>
    </source>
</evidence>
<keyword evidence="5 6" id="KW-0413">Isomerase</keyword>
<dbReference type="GO" id="GO:0008270">
    <property type="term" value="F:zinc ion binding"/>
    <property type="evidence" value="ECO:0007669"/>
    <property type="project" value="UniProtKB-UniRule"/>
</dbReference>
<dbReference type="AlphaFoldDB" id="A0AAJ1ICQ7"/>
<gene>
    <name evidence="6 7" type="primary">kduI</name>
    <name evidence="7" type="ORF">PQJ61_01390</name>
</gene>
<evidence type="ECO:0000313" key="7">
    <source>
        <dbReference type="EMBL" id="MDC7225398.1"/>
    </source>
</evidence>
<dbReference type="GO" id="GO:0042840">
    <property type="term" value="P:D-glucuronate catabolic process"/>
    <property type="evidence" value="ECO:0007669"/>
    <property type="project" value="TreeGrafter"/>
</dbReference>
<dbReference type="InterPro" id="IPR014710">
    <property type="entry name" value="RmlC-like_jellyroll"/>
</dbReference>
<proteinExistence type="inferred from homology"/>
<dbReference type="PANTHER" id="PTHR38461:SF1">
    <property type="entry name" value="4-DEOXY-L-THREO-5-HEXOSULOSE-URONATE KETOL-ISOMERASE"/>
    <property type="match status" value="1"/>
</dbReference>
<dbReference type="CDD" id="cd20491">
    <property type="entry name" value="cupin_KduI_C"/>
    <property type="match status" value="1"/>
</dbReference>
<sequence length="276" mass="31313">MDIRYPVHPDHGKKMDTSELRKEFLIQNLFVKDQAKLTYSHVDRIITAGICPAGKKLSLDGAKELASEYFFERREGGVVNIGGAGKMTLDGREYEMNQNDGFYIGMGTKEISFTSNSAETPAKFYLLSGPAHKAYPSKWIPLSETKEVHLGSLAESNERTIHQYVHPAVVESCQLCMGMTILEPNCIWNTMPVHTHERRMEVYMYFNMEPDTVVFHLMGTPDETRHVVMRNEEAIISPSWSIHSGAGTRDYTFIWGMVGENQTFTDMDGVDMKDLK</sequence>
<dbReference type="Gene3D" id="2.60.120.10">
    <property type="entry name" value="Jelly Rolls"/>
    <property type="match status" value="1"/>
</dbReference>
<dbReference type="EC" id="5.3.1.17" evidence="6"/>
<comment type="pathway">
    <text evidence="6">Glycan metabolism; pectin degradation; 2-dehydro-3-deoxy-D-gluconate from pectin: step 4/5.</text>
</comment>
<comment type="caution">
    <text evidence="7">The sequence shown here is derived from an EMBL/GenBank/DDBJ whole genome shotgun (WGS) entry which is preliminary data.</text>
</comment>
<evidence type="ECO:0000256" key="3">
    <source>
        <dbReference type="ARBA" id="ARBA00022723"/>
    </source>
</evidence>
<organism evidence="7 8">
    <name type="scientific">Candidatus Thalassospirochaeta sargassi</name>
    <dbReference type="NCBI Taxonomy" id="3119039"/>
    <lineage>
        <taxon>Bacteria</taxon>
        <taxon>Pseudomonadati</taxon>
        <taxon>Spirochaetota</taxon>
        <taxon>Spirochaetia</taxon>
        <taxon>Spirochaetales</taxon>
        <taxon>Spirochaetaceae</taxon>
        <taxon>Candidatus Thalassospirochaeta</taxon>
    </lineage>
</organism>
<dbReference type="InterPro" id="IPR021120">
    <property type="entry name" value="KduI/IolB_isomerase"/>
</dbReference>
<feature type="binding site" evidence="6">
    <location>
        <position position="201"/>
    </location>
    <ligand>
        <name>Zn(2+)</name>
        <dbReference type="ChEBI" id="CHEBI:29105"/>
    </ligand>
</feature>
<feature type="binding site" evidence="6">
    <location>
        <position position="194"/>
    </location>
    <ligand>
        <name>Zn(2+)</name>
        <dbReference type="ChEBI" id="CHEBI:29105"/>
    </ligand>
</feature>
<dbReference type="GO" id="GO:0045490">
    <property type="term" value="P:pectin catabolic process"/>
    <property type="evidence" value="ECO:0007669"/>
    <property type="project" value="UniProtKB-UniRule"/>
</dbReference>
<evidence type="ECO:0000256" key="2">
    <source>
        <dbReference type="ARBA" id="ARBA00008086"/>
    </source>
</evidence>
<evidence type="ECO:0000256" key="1">
    <source>
        <dbReference type="ARBA" id="ARBA00000552"/>
    </source>
</evidence>
<dbReference type="GO" id="GO:0019698">
    <property type="term" value="P:D-galacturonate catabolic process"/>
    <property type="evidence" value="ECO:0007669"/>
    <property type="project" value="TreeGrafter"/>
</dbReference>
<dbReference type="CDD" id="cd20294">
    <property type="entry name" value="cupin_KduI_N"/>
    <property type="match status" value="1"/>
</dbReference>
<dbReference type="GO" id="GO:0008697">
    <property type="term" value="F:4-deoxy-L-threo-5-hexosulose-uronate ketol-isomerase activity"/>
    <property type="evidence" value="ECO:0007669"/>
    <property type="project" value="UniProtKB-UniRule"/>
</dbReference>
<dbReference type="InterPro" id="IPR007045">
    <property type="entry name" value="KduI"/>
</dbReference>
<feature type="binding site" evidence="6">
    <location>
        <position position="243"/>
    </location>
    <ligand>
        <name>Zn(2+)</name>
        <dbReference type="ChEBI" id="CHEBI:29105"/>
    </ligand>
</feature>
<comment type="cofactor">
    <cofactor evidence="6">
        <name>Zn(2+)</name>
        <dbReference type="ChEBI" id="CHEBI:29105"/>
    </cofactor>
    <text evidence="6">Binds 1 zinc ion per subunit.</text>
</comment>
<feature type="binding site" evidence="6">
    <location>
        <position position="196"/>
    </location>
    <ligand>
        <name>Zn(2+)</name>
        <dbReference type="ChEBI" id="CHEBI:29105"/>
    </ligand>
</feature>
<dbReference type="Gene3D" id="2.60.120.520">
    <property type="entry name" value="pectin degrading enzyme 5-keto 4- deoxyuronate isomerase, domain 1"/>
    <property type="match status" value="1"/>
</dbReference>
<comment type="similarity">
    <text evidence="2 6">Belongs to the KduI family.</text>
</comment>
<dbReference type="InterPro" id="IPR027449">
    <property type="entry name" value="KduI_N"/>
</dbReference>
<keyword evidence="4 6" id="KW-0862">Zinc</keyword>
<dbReference type="PANTHER" id="PTHR38461">
    <property type="entry name" value="4-DEOXY-L-THREO-5-HEXOSULOSE-URONATE KETOL-ISOMERASE"/>
    <property type="match status" value="1"/>
</dbReference>
<dbReference type="Proteomes" id="UP001221217">
    <property type="component" value="Unassembled WGS sequence"/>
</dbReference>
<protein>
    <recommendedName>
        <fullName evidence="6">4-deoxy-L-threo-5-hexosulose-uronate ketol-isomerase</fullName>
        <ecNumber evidence="6">5.3.1.17</ecNumber>
    </recommendedName>
    <alternativeName>
        <fullName evidence="6">5-keto-4-deoxyuronate isomerase</fullName>
    </alternativeName>
    <alternativeName>
        <fullName evidence="6">DKI isomerase</fullName>
    </alternativeName>
</protein>
<name>A0AAJ1ICQ7_9SPIO</name>
<accession>A0AAJ1ICQ7</accession>
<dbReference type="SUPFAM" id="SSF51182">
    <property type="entry name" value="RmlC-like cupins"/>
    <property type="match status" value="1"/>
</dbReference>
<evidence type="ECO:0000313" key="8">
    <source>
        <dbReference type="Proteomes" id="UP001221217"/>
    </source>
</evidence>